<accession>A0A9D2QBZ8</accession>
<dbReference type="AlphaFoldDB" id="A0A9D2QBZ8"/>
<evidence type="ECO:0000313" key="2">
    <source>
        <dbReference type="Proteomes" id="UP000823902"/>
    </source>
</evidence>
<proteinExistence type="predicted"/>
<reference evidence="1" key="2">
    <citation type="submission" date="2021-04" db="EMBL/GenBank/DDBJ databases">
        <authorList>
            <person name="Gilroy R."/>
        </authorList>
    </citation>
    <scope>NUCLEOTIDE SEQUENCE</scope>
    <source>
        <strain evidence="1">CHK196-7946</strain>
    </source>
</reference>
<comment type="caution">
    <text evidence="1">The sequence shown here is derived from an EMBL/GenBank/DDBJ whole genome shotgun (WGS) entry which is preliminary data.</text>
</comment>
<sequence length="138" mass="16485">MDIHNMQVQVDQTEYWDENILDFKTAFFGDEAYLYIYKDNEKCWEIRFLSCYEVTYKTDANRRSIPLVRDMNKPQLGYYGQNIEISNSDIQGFYRVDMDLSIMEIEVICKKIEVEEVDLRKISLPSMASKIVDFFKDK</sequence>
<organism evidence="1 2">
    <name type="scientific">Candidatus Mediterraneibacter faecavium</name>
    <dbReference type="NCBI Taxonomy" id="2838668"/>
    <lineage>
        <taxon>Bacteria</taxon>
        <taxon>Bacillati</taxon>
        <taxon>Bacillota</taxon>
        <taxon>Clostridia</taxon>
        <taxon>Lachnospirales</taxon>
        <taxon>Lachnospiraceae</taxon>
        <taxon>Mediterraneibacter</taxon>
    </lineage>
</organism>
<protein>
    <submittedName>
        <fullName evidence="1">Uncharacterized protein</fullName>
    </submittedName>
</protein>
<dbReference type="EMBL" id="DWVY01000050">
    <property type="protein sequence ID" value="HJC75227.1"/>
    <property type="molecule type" value="Genomic_DNA"/>
</dbReference>
<gene>
    <name evidence="1" type="ORF">H9697_09845</name>
</gene>
<reference evidence="1" key="1">
    <citation type="journal article" date="2021" name="PeerJ">
        <title>Extensive microbial diversity within the chicken gut microbiome revealed by metagenomics and culture.</title>
        <authorList>
            <person name="Gilroy R."/>
            <person name="Ravi A."/>
            <person name="Getino M."/>
            <person name="Pursley I."/>
            <person name="Horton D.L."/>
            <person name="Alikhan N.F."/>
            <person name="Baker D."/>
            <person name="Gharbi K."/>
            <person name="Hall N."/>
            <person name="Watson M."/>
            <person name="Adriaenssens E.M."/>
            <person name="Foster-Nyarko E."/>
            <person name="Jarju S."/>
            <person name="Secka A."/>
            <person name="Antonio M."/>
            <person name="Oren A."/>
            <person name="Chaudhuri R.R."/>
            <person name="La Ragione R."/>
            <person name="Hildebrand F."/>
            <person name="Pallen M.J."/>
        </authorList>
    </citation>
    <scope>NUCLEOTIDE SEQUENCE</scope>
    <source>
        <strain evidence="1">CHK196-7946</strain>
    </source>
</reference>
<evidence type="ECO:0000313" key="1">
    <source>
        <dbReference type="EMBL" id="HJC75227.1"/>
    </source>
</evidence>
<dbReference type="Proteomes" id="UP000823902">
    <property type="component" value="Unassembled WGS sequence"/>
</dbReference>
<name>A0A9D2QBZ8_9FIRM</name>